<feature type="transmembrane region" description="Helical" evidence="8">
    <location>
        <begin position="125"/>
        <end position="142"/>
    </location>
</feature>
<feature type="transmembrane region" description="Helical" evidence="8">
    <location>
        <begin position="366"/>
        <end position="386"/>
    </location>
</feature>
<evidence type="ECO:0000256" key="6">
    <source>
        <dbReference type="ARBA" id="ARBA00022989"/>
    </source>
</evidence>
<dbReference type="eggNOG" id="COG1807">
    <property type="taxonomic scope" value="Bacteria"/>
</dbReference>
<protein>
    <submittedName>
        <fullName evidence="9">Uncharacterized protein</fullName>
    </submittedName>
</protein>
<dbReference type="GO" id="GO:0009103">
    <property type="term" value="P:lipopolysaccharide biosynthetic process"/>
    <property type="evidence" value="ECO:0007669"/>
    <property type="project" value="UniProtKB-ARBA"/>
</dbReference>
<comment type="subcellular location">
    <subcellularLocation>
        <location evidence="1">Cell membrane</location>
        <topology evidence="1">Multi-pass membrane protein</topology>
    </subcellularLocation>
</comment>
<keyword evidence="6 8" id="KW-1133">Transmembrane helix</keyword>
<keyword evidence="10" id="KW-1185">Reference proteome</keyword>
<feature type="transmembrane region" description="Helical" evidence="8">
    <location>
        <begin position="455"/>
        <end position="477"/>
    </location>
</feature>
<dbReference type="Proteomes" id="UP000011721">
    <property type="component" value="Chromosome"/>
</dbReference>
<dbReference type="PANTHER" id="PTHR33908:SF11">
    <property type="entry name" value="MEMBRANE PROTEIN"/>
    <property type="match status" value="1"/>
</dbReference>
<gene>
    <name evidence="9" type="ordered locus">UWK_02004</name>
</gene>
<keyword evidence="7 8" id="KW-0472">Membrane</keyword>
<evidence type="ECO:0000256" key="5">
    <source>
        <dbReference type="ARBA" id="ARBA00022692"/>
    </source>
</evidence>
<feature type="transmembrane region" description="Helical" evidence="8">
    <location>
        <begin position="307"/>
        <end position="331"/>
    </location>
</feature>
<organism evidence="9 10">
    <name type="scientific">Desulfocapsa sulfexigens (strain DSM 10523 / SB164P1)</name>
    <dbReference type="NCBI Taxonomy" id="1167006"/>
    <lineage>
        <taxon>Bacteria</taxon>
        <taxon>Pseudomonadati</taxon>
        <taxon>Thermodesulfobacteriota</taxon>
        <taxon>Desulfobulbia</taxon>
        <taxon>Desulfobulbales</taxon>
        <taxon>Desulfocapsaceae</taxon>
        <taxon>Desulfocapsa</taxon>
    </lineage>
</organism>
<feature type="transmembrane region" description="Helical" evidence="8">
    <location>
        <begin position="102"/>
        <end position="119"/>
    </location>
</feature>
<evidence type="ECO:0000313" key="9">
    <source>
        <dbReference type="EMBL" id="AGF78554.1"/>
    </source>
</evidence>
<feature type="transmembrane region" description="Helical" evidence="8">
    <location>
        <begin position="406"/>
        <end position="424"/>
    </location>
</feature>
<evidence type="ECO:0000256" key="4">
    <source>
        <dbReference type="ARBA" id="ARBA00022679"/>
    </source>
</evidence>
<dbReference type="PANTHER" id="PTHR33908">
    <property type="entry name" value="MANNOSYLTRANSFERASE YKCB-RELATED"/>
    <property type="match status" value="1"/>
</dbReference>
<dbReference type="OrthoDB" id="915562at2"/>
<keyword evidence="4" id="KW-0808">Transferase</keyword>
<dbReference type="GO" id="GO:0005886">
    <property type="term" value="C:plasma membrane"/>
    <property type="evidence" value="ECO:0007669"/>
    <property type="project" value="UniProtKB-SubCell"/>
</dbReference>
<dbReference type="HOGENOM" id="CLU_474012_0_0_7"/>
<feature type="transmembrane region" description="Helical" evidence="8">
    <location>
        <begin position="220"/>
        <end position="240"/>
    </location>
</feature>
<keyword evidence="5 8" id="KW-0812">Transmembrane</keyword>
<dbReference type="InterPro" id="IPR050297">
    <property type="entry name" value="LipidA_mod_glycosyltrf_83"/>
</dbReference>
<feature type="transmembrane region" description="Helical" evidence="8">
    <location>
        <begin position="176"/>
        <end position="208"/>
    </location>
</feature>
<evidence type="ECO:0000256" key="2">
    <source>
        <dbReference type="ARBA" id="ARBA00022475"/>
    </source>
</evidence>
<dbReference type="STRING" id="1167006.UWK_02004"/>
<feature type="transmembrane region" description="Helical" evidence="8">
    <location>
        <begin position="21"/>
        <end position="40"/>
    </location>
</feature>
<evidence type="ECO:0000256" key="8">
    <source>
        <dbReference type="SAM" id="Phobius"/>
    </source>
</evidence>
<keyword evidence="2" id="KW-1003">Cell membrane</keyword>
<name>M1NFX7_DESSD</name>
<dbReference type="EMBL" id="CP003985">
    <property type="protein sequence ID" value="AGF78554.1"/>
    <property type="molecule type" value="Genomic_DNA"/>
</dbReference>
<feature type="transmembrane region" description="Helical" evidence="8">
    <location>
        <begin position="268"/>
        <end position="295"/>
    </location>
</feature>
<keyword evidence="3" id="KW-0328">Glycosyltransferase</keyword>
<dbReference type="KEGG" id="dsf:UWK_02004"/>
<dbReference type="AlphaFoldDB" id="M1NFX7"/>
<evidence type="ECO:0000256" key="3">
    <source>
        <dbReference type="ARBA" id="ARBA00022676"/>
    </source>
</evidence>
<sequence length="573" mass="65044">MLEKNLGHSSLANHTPNQRQLFFVAITILLSLWGGIVLFISPVGEFMVNDDWCFVRIVETLLDGKNVTATGWGDGGPSVLCHVLWGLLFSTCFGFSVTILRISVLVLAIGSSFALLLLLRQMKNSLWLSLLATLVLILNPLFLSQSFTFMSDITFLFLLISSFLLLHMGIEEHSHILLISGLFFALFSILTRQIGIVIPLGFLITCLLHPSGKHLNKKKMLLLTFGITIIPWILYEVFLWQSGSTPITSHSVFKKIFSAPQSKGFPDYLFFLFSQAGIVLMYTGFLLSPLVVLYRHKLLGWKKNRRIFILLLSSFVLFEVCLMGGLINPPINFHRNVIYDFGIGPLLLKDIYLLDIQRTISLPKPFFFLLAFVALLSAMILLLFSLKSVKCLFSTDREKHNHDTCFTSSFALICSFIYAGIILLTGFHDRYLIPLCALLLIWFTKQITVTKTKPTFLQIILSTAILLFLAGTSIFGVKDFMSAKRSLHQAHAYLLYDIQVNPCEIDGGFEFNGYFCSDTNTIDYNRKKHSWWWVNEEKYLITLGPLPHYQVVKEFPFSRFIGNDGSIHILRPD</sequence>
<evidence type="ECO:0000313" key="10">
    <source>
        <dbReference type="Proteomes" id="UP000011721"/>
    </source>
</evidence>
<evidence type="ECO:0000256" key="7">
    <source>
        <dbReference type="ARBA" id="ARBA00023136"/>
    </source>
</evidence>
<dbReference type="GO" id="GO:0016763">
    <property type="term" value="F:pentosyltransferase activity"/>
    <property type="evidence" value="ECO:0007669"/>
    <property type="project" value="TreeGrafter"/>
</dbReference>
<accession>M1NFX7</accession>
<evidence type="ECO:0000256" key="1">
    <source>
        <dbReference type="ARBA" id="ARBA00004651"/>
    </source>
</evidence>
<dbReference type="RefSeq" id="WP_015404245.1">
    <property type="nucleotide sequence ID" value="NC_020304.1"/>
</dbReference>
<proteinExistence type="predicted"/>
<reference evidence="10" key="1">
    <citation type="journal article" date="2013" name="Stand. Genomic Sci.">
        <title>Complete genome sequence of Desulfocapsa sulfexigens, a marine deltaproteobacterium specialized in disproportionating inorganic sulfur compounds.</title>
        <authorList>
            <person name="Finster K.W."/>
            <person name="Kjeldsen K.U."/>
            <person name="Kube M."/>
            <person name="Reinhardt R."/>
            <person name="Mussmann M."/>
            <person name="Amann R."/>
            <person name="Schreiber L."/>
        </authorList>
    </citation>
    <scope>NUCLEOTIDE SEQUENCE [LARGE SCALE GENOMIC DNA]</scope>
    <source>
        <strain evidence="10">DSM 10523 / SB164P1</strain>
    </source>
</reference>